<dbReference type="AlphaFoldDB" id="A0A2C9VS60"/>
<dbReference type="GO" id="GO:0003676">
    <property type="term" value="F:nucleic acid binding"/>
    <property type="evidence" value="ECO:0007669"/>
    <property type="project" value="InterPro"/>
</dbReference>
<dbReference type="Gene3D" id="3.30.420.10">
    <property type="entry name" value="Ribonuclease H-like superfamily/Ribonuclease H"/>
    <property type="match status" value="1"/>
</dbReference>
<gene>
    <name evidence="3" type="ORF">MANES_06G139300</name>
</gene>
<dbReference type="PANTHER" id="PTHR47074:SF11">
    <property type="entry name" value="REVERSE TRANSCRIPTASE-LIKE PROTEIN"/>
    <property type="match status" value="1"/>
</dbReference>
<protein>
    <recommendedName>
        <fullName evidence="4">RNase H type-1 domain-containing protein</fullName>
    </recommendedName>
</protein>
<feature type="domain" description="Reverse transcriptase zinc-binding" evidence="2">
    <location>
        <begin position="138"/>
        <end position="228"/>
    </location>
</feature>
<dbReference type="InterPro" id="IPR002156">
    <property type="entry name" value="RNaseH_domain"/>
</dbReference>
<dbReference type="InterPro" id="IPR012337">
    <property type="entry name" value="RNaseH-like_sf"/>
</dbReference>
<dbReference type="InterPro" id="IPR026960">
    <property type="entry name" value="RVT-Znf"/>
</dbReference>
<proteinExistence type="predicted"/>
<dbReference type="PANTHER" id="PTHR47074">
    <property type="entry name" value="BNAC02G40300D PROTEIN"/>
    <property type="match status" value="1"/>
</dbReference>
<dbReference type="Pfam" id="PF13456">
    <property type="entry name" value="RVT_3"/>
    <property type="match status" value="1"/>
</dbReference>
<dbReference type="InterPro" id="IPR044730">
    <property type="entry name" value="RNase_H-like_dom_plant"/>
</dbReference>
<dbReference type="GO" id="GO:0004523">
    <property type="term" value="F:RNA-DNA hybrid ribonuclease activity"/>
    <property type="evidence" value="ECO:0007669"/>
    <property type="project" value="InterPro"/>
</dbReference>
<dbReference type="STRING" id="3983.A0A2C9VS60"/>
<evidence type="ECO:0000259" key="2">
    <source>
        <dbReference type="Pfam" id="PF13966"/>
    </source>
</evidence>
<evidence type="ECO:0008006" key="4">
    <source>
        <dbReference type="Google" id="ProtNLM"/>
    </source>
</evidence>
<dbReference type="InterPro" id="IPR036397">
    <property type="entry name" value="RNaseH_sf"/>
</dbReference>
<feature type="domain" description="RNase H type-1" evidence="1">
    <location>
        <begin position="299"/>
        <end position="418"/>
    </location>
</feature>
<organism evidence="3">
    <name type="scientific">Manihot esculenta</name>
    <name type="common">Cassava</name>
    <name type="synonym">Jatropha manihot</name>
    <dbReference type="NCBI Taxonomy" id="3983"/>
    <lineage>
        <taxon>Eukaryota</taxon>
        <taxon>Viridiplantae</taxon>
        <taxon>Streptophyta</taxon>
        <taxon>Embryophyta</taxon>
        <taxon>Tracheophyta</taxon>
        <taxon>Spermatophyta</taxon>
        <taxon>Magnoliopsida</taxon>
        <taxon>eudicotyledons</taxon>
        <taxon>Gunneridae</taxon>
        <taxon>Pentapetalae</taxon>
        <taxon>rosids</taxon>
        <taxon>fabids</taxon>
        <taxon>Malpighiales</taxon>
        <taxon>Euphorbiaceae</taxon>
        <taxon>Crotonoideae</taxon>
        <taxon>Manihoteae</taxon>
        <taxon>Manihot</taxon>
    </lineage>
</organism>
<evidence type="ECO:0000313" key="3">
    <source>
        <dbReference type="EMBL" id="OAY48194.1"/>
    </source>
</evidence>
<reference evidence="3" key="1">
    <citation type="submission" date="2016-02" db="EMBL/GenBank/DDBJ databases">
        <title>WGS assembly of Manihot esculenta.</title>
        <authorList>
            <person name="Bredeson J.V."/>
            <person name="Prochnik S.E."/>
            <person name="Lyons J.B."/>
            <person name="Schmutz J."/>
            <person name="Grimwood J."/>
            <person name="Vrebalov J."/>
            <person name="Bart R.S."/>
            <person name="Amuge T."/>
            <person name="Ferguson M.E."/>
            <person name="Green R."/>
            <person name="Putnam N."/>
            <person name="Stites J."/>
            <person name="Rounsley S."/>
            <person name="Rokhsar D.S."/>
        </authorList>
    </citation>
    <scope>NUCLEOTIDE SEQUENCE [LARGE SCALE GENOMIC DNA]</scope>
    <source>
        <tissue evidence="3">Leaf</tissue>
    </source>
</reference>
<dbReference type="SUPFAM" id="SSF53098">
    <property type="entry name" value="Ribonuclease H-like"/>
    <property type="match status" value="1"/>
</dbReference>
<sequence length="445" mass="50749">MDTCLMARVMKAKYFPEGNYLNSQLGGNPSMVWRSIWEAKKVILRGVRVRVGDGQDINVWNSPWLPNVADGKVTTQRSEETMHLRVCDLIDEQVRAWNVPKISVTFNERDKRLILSIPLSLRCVRDEWMWTHERGGTYSMKSGYQLLRSDGQPTQHRGQDEFWRKLWKIKAPPKMLDLLWRAANNCLPTKHRLLQKHIIQEDTCPVCSVDTESSLHILSTCEFAKSCWSFAGLSWPVDRNRVVWSQKYASTRFVVCSAFSFLHSWRNARDFRPLCRSGQFSDNPYCKWKKPDAGWTKANVDAAVFESKGAVGAVFRDDVGRFVGGYSKIFEGISDPTLLEMLAIRESLSWLKNRGRSKVIVESDCQVAVDQLGFLDSGSSMFLETCRDCQYVLSTLQDVRVEFIRRTANFAAHPLVRAAQFNSGLSVWGFTPPDCIIAALAADLQ</sequence>
<evidence type="ECO:0000259" key="1">
    <source>
        <dbReference type="Pfam" id="PF13456"/>
    </source>
</evidence>
<dbReference type="InterPro" id="IPR052929">
    <property type="entry name" value="RNase_H-like_EbsB-rel"/>
</dbReference>
<accession>A0A2C9VS60</accession>
<dbReference type="CDD" id="cd06222">
    <property type="entry name" value="RNase_H_like"/>
    <property type="match status" value="1"/>
</dbReference>
<dbReference type="EMBL" id="CM004392">
    <property type="protein sequence ID" value="OAY48194.1"/>
    <property type="molecule type" value="Genomic_DNA"/>
</dbReference>
<name>A0A2C9VS60_MANES</name>
<dbReference type="Pfam" id="PF13966">
    <property type="entry name" value="zf-RVT"/>
    <property type="match status" value="1"/>
</dbReference>